<feature type="compositionally biased region" description="Acidic residues" evidence="1">
    <location>
        <begin position="470"/>
        <end position="488"/>
    </location>
</feature>
<dbReference type="HOGENOM" id="CLU_005860_1_0_1"/>
<evidence type="ECO:0000313" key="3">
    <source>
        <dbReference type="Proteomes" id="UP000030752"/>
    </source>
</evidence>
<feature type="region of interest" description="Disordered" evidence="1">
    <location>
        <begin position="278"/>
        <end position="297"/>
    </location>
</feature>
<sequence>MSSAEPPASQPAPAPSDTSSDVPSIFERLICSNPPILDSLLAQITTEDALHLYHTSPYLRNSLRGLPTAWRFISWRLYQPAAASPTPNAANSGSKQAGNYSLDQLLINVINPYSTRLQSLELDNTAVSGGTLTQTVLILRRETLQHLSVRGCKNVSLKYHINPWLQLHALAKQGAGTGGLYPYDKLALKSLYTYRCRHHRRRPYLPSSLARKESDSEPTHELVKTCHTLGIWTDTAWCTTPGSRCFRRRGYVTMRSPQDPREVWVVYDRLWRSKNWLGPPESANPAQSQQNNRNRKSDARFWVTNEKAHKGETISVTGEGKDVPMHLRQSHRKFVEDIQCNNCGEHILERCEQCSIMMHCAGCRKTLCASCAFDRPYLRNKNAPESERNKFWWAPGCAVSPCSMQDQDLPSPQGPPTAPNASTNGLSIIKFRWCCTEPVFSGGGGITFPSGSTRDAESLRAAPLPKGEGWEDSDFIEPDPQPDDDAADTTEGAEGKPELAGRWRSLPDFFARNFRGNEQQPLPFAPVPRVLCDECHATETWRINCKGCSLPLCVKHDMRDRLKVRICGFKDLPHESREYTLQKKKWEQRWERITEQLKLIDPTISQAASNTDGLNPSSSTAVQHTPGFPLSTERLISLLRQTTPARSSLDPVTVSTNTVEPPTVAGPSTDRSTVQNALLQDMDVPGRPLSRGSNCTDAASRSSSPAPSAFTTPATPEPKSAQKRPAKKTTMPAMNPAWKGCSSFFCPAIRPAGDHRRRCIAVMRQCSECKVNVCGECVGHMGAPCPCRGCQVPTAEEGGSGGSESALFFCENCRWSRMATGKCKKFTEAFLAAQTALGGRSRKQKRKDRMRKPLEARRASNSRGAASDEAAEFLSEFRDMRIGDVASTEEAGQAIEGDRDEQGEIQEIEDVGQLARELITRIQALRGQFRPGSLAALALPDVRLIDDAQSIVLAQPTESDSSSEEPTA</sequence>
<organism evidence="2 3">
    <name type="scientific">Cyphellophora europaea (strain CBS 101466)</name>
    <name type="common">Phialophora europaea</name>
    <dbReference type="NCBI Taxonomy" id="1220924"/>
    <lineage>
        <taxon>Eukaryota</taxon>
        <taxon>Fungi</taxon>
        <taxon>Dikarya</taxon>
        <taxon>Ascomycota</taxon>
        <taxon>Pezizomycotina</taxon>
        <taxon>Eurotiomycetes</taxon>
        <taxon>Chaetothyriomycetidae</taxon>
        <taxon>Chaetothyriales</taxon>
        <taxon>Cyphellophoraceae</taxon>
        <taxon>Cyphellophora</taxon>
    </lineage>
</organism>
<dbReference type="OrthoDB" id="3903581at2759"/>
<feature type="region of interest" description="Disordered" evidence="1">
    <location>
        <begin position="1"/>
        <end position="21"/>
    </location>
</feature>
<feature type="region of interest" description="Disordered" evidence="1">
    <location>
        <begin position="837"/>
        <end position="868"/>
    </location>
</feature>
<dbReference type="eggNOG" id="ENOG502SICM">
    <property type="taxonomic scope" value="Eukaryota"/>
</dbReference>
<protein>
    <submittedName>
        <fullName evidence="2">Uncharacterized protein</fullName>
    </submittedName>
</protein>
<gene>
    <name evidence="2" type="ORF">HMPREF1541_06773</name>
</gene>
<dbReference type="VEuPathDB" id="FungiDB:HMPREF1541_06773"/>
<feature type="region of interest" description="Disordered" evidence="1">
    <location>
        <begin position="643"/>
        <end position="734"/>
    </location>
</feature>
<accession>W2RQY0</accession>
<dbReference type="InParanoid" id="W2RQY0"/>
<feature type="compositionally biased region" description="Low complexity" evidence="1">
    <location>
        <begin position="698"/>
        <end position="718"/>
    </location>
</feature>
<name>W2RQY0_CYPE1</name>
<reference evidence="2 3" key="1">
    <citation type="submission" date="2013-03" db="EMBL/GenBank/DDBJ databases">
        <title>The Genome Sequence of Phialophora europaea CBS 101466.</title>
        <authorList>
            <consortium name="The Broad Institute Genomics Platform"/>
            <person name="Cuomo C."/>
            <person name="de Hoog S."/>
            <person name="Gorbushina A."/>
            <person name="Walker B."/>
            <person name="Young S.K."/>
            <person name="Zeng Q."/>
            <person name="Gargeya S."/>
            <person name="Fitzgerald M."/>
            <person name="Haas B."/>
            <person name="Abouelleil A."/>
            <person name="Allen A.W."/>
            <person name="Alvarado L."/>
            <person name="Arachchi H.M."/>
            <person name="Berlin A.M."/>
            <person name="Chapman S.B."/>
            <person name="Gainer-Dewar J."/>
            <person name="Goldberg J."/>
            <person name="Griggs A."/>
            <person name="Gujja S."/>
            <person name="Hansen M."/>
            <person name="Howarth C."/>
            <person name="Imamovic A."/>
            <person name="Ireland A."/>
            <person name="Larimer J."/>
            <person name="McCowan C."/>
            <person name="Murphy C."/>
            <person name="Pearson M."/>
            <person name="Poon T.W."/>
            <person name="Priest M."/>
            <person name="Roberts A."/>
            <person name="Saif S."/>
            <person name="Shea T."/>
            <person name="Sisk P."/>
            <person name="Sykes S."/>
            <person name="Wortman J."/>
            <person name="Nusbaum C."/>
            <person name="Birren B."/>
        </authorList>
    </citation>
    <scope>NUCLEOTIDE SEQUENCE [LARGE SCALE GENOMIC DNA]</scope>
    <source>
        <strain evidence="2 3">CBS 101466</strain>
    </source>
</reference>
<dbReference type="AlphaFoldDB" id="W2RQY0"/>
<dbReference type="Proteomes" id="UP000030752">
    <property type="component" value="Unassembled WGS sequence"/>
</dbReference>
<evidence type="ECO:0000256" key="1">
    <source>
        <dbReference type="SAM" id="MobiDB-lite"/>
    </source>
</evidence>
<dbReference type="RefSeq" id="XP_008719324.1">
    <property type="nucleotide sequence ID" value="XM_008721102.1"/>
</dbReference>
<feature type="compositionally biased region" description="Polar residues" evidence="1">
    <location>
        <begin position="669"/>
        <end position="678"/>
    </location>
</feature>
<feature type="compositionally biased region" description="Basic residues" evidence="1">
    <location>
        <begin position="840"/>
        <end position="850"/>
    </location>
</feature>
<keyword evidence="3" id="KW-1185">Reference proteome</keyword>
<proteinExistence type="predicted"/>
<feature type="region of interest" description="Disordered" evidence="1">
    <location>
        <begin position="446"/>
        <end position="498"/>
    </location>
</feature>
<dbReference type="GeneID" id="19974112"/>
<evidence type="ECO:0000313" key="2">
    <source>
        <dbReference type="EMBL" id="ETN38735.1"/>
    </source>
</evidence>
<dbReference type="EMBL" id="KB822722">
    <property type="protein sequence ID" value="ETN38735.1"/>
    <property type="molecule type" value="Genomic_DNA"/>
</dbReference>
<dbReference type="STRING" id="1220924.W2RQY0"/>